<dbReference type="SUPFAM" id="SSF53098">
    <property type="entry name" value="Ribonuclease H-like"/>
    <property type="match status" value="1"/>
</dbReference>
<organism evidence="2 3">
    <name type="scientific">Prevotella melaninogenica DNF00666</name>
    <dbReference type="NCBI Taxonomy" id="1401073"/>
    <lineage>
        <taxon>Bacteria</taxon>
        <taxon>Pseudomonadati</taxon>
        <taxon>Bacteroidota</taxon>
        <taxon>Bacteroidia</taxon>
        <taxon>Bacteroidales</taxon>
        <taxon>Prevotellaceae</taxon>
        <taxon>Prevotella</taxon>
    </lineage>
</organism>
<evidence type="ECO:0000313" key="3">
    <source>
        <dbReference type="Proteomes" id="UP000029578"/>
    </source>
</evidence>
<dbReference type="AlphaFoldDB" id="A0A096BLB9"/>
<evidence type="ECO:0000259" key="1">
    <source>
        <dbReference type="Pfam" id="PF13546"/>
    </source>
</evidence>
<comment type="caution">
    <text evidence="2">The sequence shown here is derived from an EMBL/GenBank/DDBJ whole genome shotgun (WGS) entry which is preliminary data.</text>
</comment>
<proteinExistence type="predicted"/>
<dbReference type="Proteomes" id="UP000029578">
    <property type="component" value="Unassembled WGS sequence"/>
</dbReference>
<dbReference type="InterPro" id="IPR012337">
    <property type="entry name" value="RNaseH-like_sf"/>
</dbReference>
<gene>
    <name evidence="2" type="ORF">HMPREF0661_12040</name>
</gene>
<dbReference type="EMBL" id="JRNS01000539">
    <property type="protein sequence ID" value="KGF43507.1"/>
    <property type="molecule type" value="Genomic_DNA"/>
</dbReference>
<sequence>MSKITNIPSEIRNFFSEKRRSIVMDTFTHLLEGLNLDNRSLGGLKRENCRLTNLQVFQILLLLPFFAIKGFSHYNGSALCRMFGGKKDILYSYLSQDNVNWRNVVYRITNWLLTKVTVRQDHKKSLLPTVLIADDTDLPKTGIHMESIGKIFSHVHQKCILGYKALMLCWSDGRTQFMLDFSLHGEKGKVDGREQGLTSEQRNGRYERKRDEKCHIAKRKEEYFMSKGVKLLDMVKNAIHNKIPFDYLLVDSWFTCTELVDFVYRRHKKFHLLGMAKMGNTKYMTTNWGELSAKAIITRLKAKKEVKYSRRYHCHYAEIEVALGKRSVKLFFCKRGKKEAWKVLLTTDLSLRFMRAYEIYSMRWSIEVFFSDSKRLLGLADCSSRDFSAHIAHVSLVMIRYNMLASIKRTLDYDTVGGLFGDMYLGVHELTVVEKIWAIIIEVVAVVSELIGADSDELTTQIIENDKRLAALREYAQTA</sequence>
<protein>
    <recommendedName>
        <fullName evidence="1">Transposase IS701-like DDE domain-containing protein</fullName>
    </recommendedName>
</protein>
<evidence type="ECO:0000313" key="2">
    <source>
        <dbReference type="EMBL" id="KGF43507.1"/>
    </source>
</evidence>
<feature type="domain" description="Transposase IS701-like DDE" evidence="1">
    <location>
        <begin position="85"/>
        <end position="260"/>
    </location>
</feature>
<reference evidence="2 3" key="1">
    <citation type="submission" date="2014-07" db="EMBL/GenBank/DDBJ databases">
        <authorList>
            <person name="McCorrison J."/>
            <person name="Sanka R."/>
            <person name="Torralba M."/>
            <person name="Gillis M."/>
            <person name="Haft D.H."/>
            <person name="Methe B."/>
            <person name="Sutton G."/>
            <person name="Nelson K.E."/>
        </authorList>
    </citation>
    <scope>NUCLEOTIDE SEQUENCE [LARGE SCALE GENOMIC DNA]</scope>
    <source>
        <strain evidence="2 3">DNF00666</strain>
    </source>
</reference>
<name>A0A096BLB9_9BACT</name>
<dbReference type="Pfam" id="PF13546">
    <property type="entry name" value="DDE_5"/>
    <property type="match status" value="1"/>
</dbReference>
<dbReference type="InterPro" id="IPR038721">
    <property type="entry name" value="IS701-like_DDE_dom"/>
</dbReference>
<accession>A0A096BLB9</accession>